<evidence type="ECO:0000256" key="2">
    <source>
        <dbReference type="ARBA" id="ARBA00004370"/>
    </source>
</evidence>
<evidence type="ECO:0000259" key="9">
    <source>
        <dbReference type="Pfam" id="PF25940"/>
    </source>
</evidence>
<dbReference type="Proteomes" id="UP000189286">
    <property type="component" value="Unassembled WGS sequence"/>
</dbReference>
<feature type="domain" description="Multidrug resistance protein MdtA-like barrel-sandwich hybrid" evidence="8">
    <location>
        <begin position="69"/>
        <end position="244"/>
    </location>
</feature>
<dbReference type="PANTHER" id="PTHR32347">
    <property type="entry name" value="EFFLUX SYSTEM COMPONENT YKNX-RELATED"/>
    <property type="match status" value="1"/>
</dbReference>
<evidence type="ECO:0000256" key="7">
    <source>
        <dbReference type="ARBA" id="ARBA00023136"/>
    </source>
</evidence>
<dbReference type="AlphaFoldDB" id="A0A1V2R046"/>
<dbReference type="Gene3D" id="2.40.420.20">
    <property type="match status" value="1"/>
</dbReference>
<evidence type="ECO:0000256" key="4">
    <source>
        <dbReference type="ARBA" id="ARBA00022692"/>
    </source>
</evidence>
<dbReference type="Pfam" id="PF25940">
    <property type="entry name" value="LcnD_C"/>
    <property type="match status" value="1"/>
</dbReference>
<keyword evidence="5" id="KW-1133">Transmembrane helix</keyword>
<dbReference type="SUPFAM" id="SSF111369">
    <property type="entry name" value="HlyD-like secretion proteins"/>
    <property type="match status" value="1"/>
</dbReference>
<comment type="caution">
    <text evidence="10">The sequence shown here is derived from an EMBL/GenBank/DDBJ whole genome shotgun (WGS) entry which is preliminary data.</text>
</comment>
<dbReference type="GO" id="GO:0030313">
    <property type="term" value="C:cell envelope"/>
    <property type="evidence" value="ECO:0007669"/>
    <property type="project" value="UniProtKB-SubCell"/>
</dbReference>
<dbReference type="Gene3D" id="2.40.30.170">
    <property type="match status" value="1"/>
</dbReference>
<dbReference type="EMBL" id="MPUJ01000014">
    <property type="protein sequence ID" value="ONK02657.1"/>
    <property type="molecule type" value="Genomic_DNA"/>
</dbReference>
<evidence type="ECO:0000313" key="10">
    <source>
        <dbReference type="EMBL" id="ONK02657.1"/>
    </source>
</evidence>
<evidence type="ECO:0000313" key="11">
    <source>
        <dbReference type="Proteomes" id="UP000189286"/>
    </source>
</evidence>
<proteinExistence type="inferred from homology"/>
<evidence type="ECO:0000259" key="8">
    <source>
        <dbReference type="Pfam" id="PF25917"/>
    </source>
</evidence>
<dbReference type="InterPro" id="IPR050465">
    <property type="entry name" value="UPF0194_transport"/>
</dbReference>
<dbReference type="OrthoDB" id="6309232at2"/>
<name>A0A1V2R046_9GAMM</name>
<comment type="similarity">
    <text evidence="3">Belongs to the membrane fusion protein (MFP) (TC 8.A.1) family.</text>
</comment>
<keyword evidence="7" id="KW-0472">Membrane</keyword>
<accession>A0A1V2R046</accession>
<dbReference type="InterPro" id="IPR058625">
    <property type="entry name" value="MdtA-like_BSH"/>
</dbReference>
<evidence type="ECO:0000256" key="1">
    <source>
        <dbReference type="ARBA" id="ARBA00004196"/>
    </source>
</evidence>
<evidence type="ECO:0000256" key="3">
    <source>
        <dbReference type="ARBA" id="ARBA00009477"/>
    </source>
</evidence>
<feature type="domain" description="LcnD-like C-terminal" evidence="9">
    <location>
        <begin position="273"/>
        <end position="359"/>
    </location>
</feature>
<dbReference type="PANTHER" id="PTHR32347:SF23">
    <property type="entry name" value="BLL5650 PROTEIN"/>
    <property type="match status" value="1"/>
</dbReference>
<dbReference type="RefSeq" id="WP_039361826.1">
    <property type="nucleotide sequence ID" value="NZ_JRMH01000001.1"/>
</dbReference>
<dbReference type="Gene3D" id="1.10.287.470">
    <property type="entry name" value="Helix hairpin bin"/>
    <property type="match status" value="2"/>
</dbReference>
<sequence length="421" mass="46096">MTRHHFLSRLHRRYLIVLPLIAALGVLIWAQAGHTDEWGNASQGQWLPVQPQLLENQLGLVGRIQAATQATLAAPFEGIIREVLVREGQRVEQGQTLLILDPGQIEIQLRQAQADVLKTQREVQSLKRWEQSTEVSRARRAVSSAQSTFSNTQANLRDTQALFERGIVARMEVDTLKQQIRSQEQDVIAAQEDLRTVLARGNGEDRKIAEMELTNAQVRYQTLVAQVERQAVKAPFSGFVVRPATPDNGKPVVIQPGLLVSQGAPLFDVIAQDRFQVATRVEETDLHQLKEGMLVNVSGDGFAGQILTGKVASIDMQANAADISGSGAYYDVVVSLDTPLSDLRQNIRLGMSARLAIIVYRNEQGIAVPAQAVQTDEKGRTYVVYRPTADAPSTKINVLLGKSVAQGIEINGVGAGEVLIP</sequence>
<reference evidence="11" key="1">
    <citation type="submission" date="2016-11" db="EMBL/GenBank/DDBJ databases">
        <authorList>
            <person name="Panda P."/>
            <person name="Visnovsky S."/>
            <person name="Pitman A."/>
        </authorList>
    </citation>
    <scope>NUCLEOTIDE SEQUENCE [LARGE SCALE GENOMIC DNA]</scope>
    <source>
        <strain evidence="11">ICMP 9972</strain>
    </source>
</reference>
<gene>
    <name evidence="10" type="ORF">BSK71_17465</name>
</gene>
<organism evidence="10 11">
    <name type="scientific">Pectobacterium actinidiae</name>
    <dbReference type="NCBI Taxonomy" id="1507808"/>
    <lineage>
        <taxon>Bacteria</taxon>
        <taxon>Pseudomonadati</taxon>
        <taxon>Pseudomonadota</taxon>
        <taxon>Gammaproteobacteria</taxon>
        <taxon>Enterobacterales</taxon>
        <taxon>Pectobacteriaceae</taxon>
        <taxon>Pectobacterium</taxon>
    </lineage>
</organism>
<evidence type="ECO:0000256" key="6">
    <source>
        <dbReference type="ARBA" id="ARBA00023054"/>
    </source>
</evidence>
<protein>
    <submittedName>
        <fullName evidence="10">RND transporter</fullName>
    </submittedName>
</protein>
<dbReference type="Pfam" id="PF25917">
    <property type="entry name" value="BSH_RND"/>
    <property type="match status" value="1"/>
</dbReference>
<dbReference type="InterPro" id="IPR058795">
    <property type="entry name" value="LcnD_C"/>
</dbReference>
<comment type="subcellular location">
    <subcellularLocation>
        <location evidence="1">Cell envelope</location>
    </subcellularLocation>
    <subcellularLocation>
        <location evidence="2">Membrane</location>
    </subcellularLocation>
</comment>
<keyword evidence="6" id="KW-0175">Coiled coil</keyword>
<evidence type="ECO:0000256" key="5">
    <source>
        <dbReference type="ARBA" id="ARBA00022989"/>
    </source>
</evidence>
<dbReference type="Gene3D" id="2.40.50.100">
    <property type="match status" value="2"/>
</dbReference>
<keyword evidence="4" id="KW-0812">Transmembrane</keyword>